<gene>
    <name evidence="1" type="ORF">A5892_14655</name>
</gene>
<dbReference type="STRING" id="376489.A5892_14655"/>
<accession>A0A172YH20</accession>
<dbReference type="EMBL" id="CP015243">
    <property type="protein sequence ID" value="ANF58560.1"/>
    <property type="molecule type" value="Genomic_DNA"/>
</dbReference>
<dbReference type="AlphaFoldDB" id="A0A172YH20"/>
<name>A0A172YH20_9GAMM</name>
<evidence type="ECO:0000313" key="2">
    <source>
        <dbReference type="Proteomes" id="UP000077875"/>
    </source>
</evidence>
<keyword evidence="2" id="KW-1185">Reference proteome</keyword>
<evidence type="ECO:0000313" key="1">
    <source>
        <dbReference type="EMBL" id="ANF58560.1"/>
    </source>
</evidence>
<protein>
    <submittedName>
        <fullName evidence="1">Uncharacterized protein</fullName>
    </submittedName>
</protein>
<reference evidence="1 2" key="1">
    <citation type="submission" date="2016-04" db="EMBL/GenBank/DDBJ databases">
        <title>Complete Genome Sequence of Halotalea alkalilenta IHB B 13600.</title>
        <authorList>
            <person name="Swarnkar M.K."/>
            <person name="Sharma A."/>
            <person name="Kaushal K."/>
            <person name="Soni R."/>
            <person name="Rana S."/>
            <person name="Singh A.K."/>
            <person name="Gulati A."/>
        </authorList>
    </citation>
    <scope>NUCLEOTIDE SEQUENCE [LARGE SCALE GENOMIC DNA]</scope>
    <source>
        <strain evidence="1 2">IHB B 13600</strain>
    </source>
</reference>
<dbReference type="Proteomes" id="UP000077875">
    <property type="component" value="Chromosome"/>
</dbReference>
<organism evidence="1 2">
    <name type="scientific">Halotalea alkalilenta</name>
    <dbReference type="NCBI Taxonomy" id="376489"/>
    <lineage>
        <taxon>Bacteria</taxon>
        <taxon>Pseudomonadati</taxon>
        <taxon>Pseudomonadota</taxon>
        <taxon>Gammaproteobacteria</taxon>
        <taxon>Oceanospirillales</taxon>
        <taxon>Halomonadaceae</taxon>
        <taxon>Halotalea</taxon>
    </lineage>
</organism>
<sequence>MPPSRQYSFTDRLIEQFDAALRTLAPSTVAPAQASPAVGVNDAGLTEEERHTAAQLLRIDHIDQLASVALYRGRALGAPSEEGRRRMLRHAEEGFDRLLWCRARLRELEAKPSLLAPLIYFVSLGGGAISARLDDRWGLGLVNAQAERIGNRVDRHLSALPAADQRSRAILERIAEREAQQAHIALEAGGTRAAAPLRLGFVALSKAVASVARRI</sequence>
<proteinExistence type="predicted"/>
<dbReference type="Pfam" id="PF03232">
    <property type="entry name" value="COQ7"/>
    <property type="match status" value="1"/>
</dbReference>
<dbReference type="KEGG" id="haa:A5892_14655"/>
<dbReference type="RefSeq" id="WP_064123426.1">
    <property type="nucleotide sequence ID" value="NZ_CP015243.1"/>
</dbReference>